<organism evidence="2 3">
    <name type="scientific">Allorhizobium taibaishanense</name>
    <dbReference type="NCBI Taxonomy" id="887144"/>
    <lineage>
        <taxon>Bacteria</taxon>
        <taxon>Pseudomonadati</taxon>
        <taxon>Pseudomonadota</taxon>
        <taxon>Alphaproteobacteria</taxon>
        <taxon>Hyphomicrobiales</taxon>
        <taxon>Rhizobiaceae</taxon>
        <taxon>Rhizobium/Agrobacterium group</taxon>
        <taxon>Allorhizobium</taxon>
    </lineage>
</organism>
<dbReference type="Pfam" id="PF10005">
    <property type="entry name" value="Zn_ribbon_DZR_6"/>
    <property type="match status" value="1"/>
</dbReference>
<evidence type="ECO:0000313" key="3">
    <source>
        <dbReference type="Proteomes" id="UP000544107"/>
    </source>
</evidence>
<dbReference type="Proteomes" id="UP000544107">
    <property type="component" value="Unassembled WGS sequence"/>
</dbReference>
<dbReference type="EMBL" id="JACIED010000010">
    <property type="protein sequence ID" value="MBB4010637.1"/>
    <property type="molecule type" value="Genomic_DNA"/>
</dbReference>
<dbReference type="InterPro" id="IPR031321">
    <property type="entry name" value="UCP012641"/>
</dbReference>
<name>A0A7W6MWR0_9HYPH</name>
<dbReference type="Pfam" id="PF15887">
    <property type="entry name" value="Peptidase_Mx"/>
    <property type="match status" value="1"/>
</dbReference>
<accession>A0A7W6MWR0</accession>
<evidence type="ECO:0000259" key="1">
    <source>
        <dbReference type="Pfam" id="PF10005"/>
    </source>
</evidence>
<comment type="caution">
    <text evidence="2">The sequence shown here is derived from an EMBL/GenBank/DDBJ whole genome shotgun (WGS) entry which is preliminary data.</text>
</comment>
<dbReference type="AlphaFoldDB" id="A0A7W6MWR0"/>
<protein>
    <recommendedName>
        <fullName evidence="1">Zinc-ribbon domain-containing protein</fullName>
    </recommendedName>
</protein>
<gene>
    <name evidence="2" type="ORF">GGQ71_004939</name>
</gene>
<sequence>MMRLFNCSNCKTVVFFDNTQCLSCQSQLGFRPSETRFLAMDADHTALIDGMRQGDPMRLCANAQHDACNWLVEDVADFCIACRHNLVIPDLSSSDNLENWRKIENAKHVLFYSLLRFHLPIAERSDTVPDGLAFEFLEDDSALTGGQPVMTGHDSGLITLNIAEGSDAEREARRVALGEPFRTLIGHFRHEVGHYYWNVLVRDGGRLYDCRAIFGNDEEDYGEALQRHYANGPAPGWEGSFVSAYASSHPWEDFAETFAHYIHIVDALETAYAFGLRTRPAIEPERKATQEENMAVKVDFDPYRSEDARALVEAWVPLTVAINSINRSMGQPDLYPFVLSEPVLVKLDFIHNLIHAATDTRSW</sequence>
<feature type="domain" description="Zinc-ribbon" evidence="1">
    <location>
        <begin position="4"/>
        <end position="92"/>
    </location>
</feature>
<evidence type="ECO:0000313" key="2">
    <source>
        <dbReference type="EMBL" id="MBB4010637.1"/>
    </source>
</evidence>
<proteinExistence type="predicted"/>
<dbReference type="PIRSF" id="PIRSF012641">
    <property type="entry name" value="UCP012641"/>
    <property type="match status" value="1"/>
</dbReference>
<dbReference type="InterPro" id="IPR011201">
    <property type="entry name" value="Zinc-ribbon_6_bact"/>
</dbReference>
<reference evidence="2 3" key="1">
    <citation type="submission" date="2020-08" db="EMBL/GenBank/DDBJ databases">
        <title>Genomic Encyclopedia of Type Strains, Phase IV (KMG-IV): sequencing the most valuable type-strain genomes for metagenomic binning, comparative biology and taxonomic classification.</title>
        <authorList>
            <person name="Goeker M."/>
        </authorList>
    </citation>
    <scope>NUCLEOTIDE SEQUENCE [LARGE SCALE GENOMIC DNA]</scope>
    <source>
        <strain evidence="2 3">DSM 100021</strain>
    </source>
</reference>